<organism evidence="2 3">
    <name type="scientific">Athelia psychrophila</name>
    <dbReference type="NCBI Taxonomy" id="1759441"/>
    <lineage>
        <taxon>Eukaryota</taxon>
        <taxon>Fungi</taxon>
        <taxon>Dikarya</taxon>
        <taxon>Basidiomycota</taxon>
        <taxon>Agaricomycotina</taxon>
        <taxon>Agaricomycetes</taxon>
        <taxon>Agaricomycetidae</taxon>
        <taxon>Atheliales</taxon>
        <taxon>Atheliaceae</taxon>
        <taxon>Athelia</taxon>
    </lineage>
</organism>
<evidence type="ECO:0000313" key="2">
    <source>
        <dbReference type="EMBL" id="KZP28896.1"/>
    </source>
</evidence>
<evidence type="ECO:0000259" key="1">
    <source>
        <dbReference type="Pfam" id="PF01636"/>
    </source>
</evidence>
<evidence type="ECO:0000313" key="3">
    <source>
        <dbReference type="Proteomes" id="UP000076532"/>
    </source>
</evidence>
<dbReference type="STRING" id="436010.A0A166S124"/>
<proteinExistence type="predicted"/>
<protein>
    <recommendedName>
        <fullName evidence="1">Aminoglycoside phosphotransferase domain-containing protein</fullName>
    </recommendedName>
</protein>
<reference evidence="2 3" key="1">
    <citation type="journal article" date="2016" name="Mol. Biol. Evol.">
        <title>Comparative Genomics of Early-Diverging Mushroom-Forming Fungi Provides Insights into the Origins of Lignocellulose Decay Capabilities.</title>
        <authorList>
            <person name="Nagy L.G."/>
            <person name="Riley R."/>
            <person name="Tritt A."/>
            <person name="Adam C."/>
            <person name="Daum C."/>
            <person name="Floudas D."/>
            <person name="Sun H."/>
            <person name="Yadav J.S."/>
            <person name="Pangilinan J."/>
            <person name="Larsson K.H."/>
            <person name="Matsuura K."/>
            <person name="Barry K."/>
            <person name="Labutti K."/>
            <person name="Kuo R."/>
            <person name="Ohm R.A."/>
            <person name="Bhattacharya S.S."/>
            <person name="Shirouzu T."/>
            <person name="Yoshinaga Y."/>
            <person name="Martin F.M."/>
            <person name="Grigoriev I.V."/>
            <person name="Hibbett D.S."/>
        </authorList>
    </citation>
    <scope>NUCLEOTIDE SEQUENCE [LARGE SCALE GENOMIC DNA]</scope>
    <source>
        <strain evidence="2 3">CBS 109695</strain>
    </source>
</reference>
<dbReference type="EMBL" id="KV417501">
    <property type="protein sequence ID" value="KZP28896.1"/>
    <property type="molecule type" value="Genomic_DNA"/>
</dbReference>
<dbReference type="OrthoDB" id="3250044at2759"/>
<gene>
    <name evidence="2" type="ORF">FIBSPDRAFT_917539</name>
</gene>
<dbReference type="AlphaFoldDB" id="A0A166S124"/>
<dbReference type="InterPro" id="IPR011009">
    <property type="entry name" value="Kinase-like_dom_sf"/>
</dbReference>
<dbReference type="Proteomes" id="UP000076532">
    <property type="component" value="Unassembled WGS sequence"/>
</dbReference>
<sequence length="302" mass="33319">MQSIRGPPWTQIQTNHDFVVVPQVLSQSECSLIAQYFLDLPRSERAKINYFNFNLPERPPLFVKYGGRDLLAEAGTQTFFHALAQRDTSAPGIPAVYNAFRENGYYFLVMEKVDLPTLGACNSIPNEVAVKSVAFAVGWLLAQRPAVPASLFGRISASEACVWHPFFKGHQAPVPFVSSEAVAKYINKALTRCRRNATPPISLPNDLSICHSDIREDNFLINVATGRVWVVDFQHIAVLPKVFQQYAFFNIGSSFAGNVGKFLGHQQPDIVEAMVKASGVLQQIGGDGSLGLDKFGEDRSTN</sequence>
<feature type="domain" description="Aminoglycoside phosphotransferase" evidence="1">
    <location>
        <begin position="79"/>
        <end position="235"/>
    </location>
</feature>
<name>A0A166S124_9AGAM</name>
<dbReference type="InterPro" id="IPR002575">
    <property type="entry name" value="Aminoglycoside_PTrfase"/>
</dbReference>
<keyword evidence="3" id="KW-1185">Reference proteome</keyword>
<accession>A0A166S124</accession>
<dbReference type="SUPFAM" id="SSF56112">
    <property type="entry name" value="Protein kinase-like (PK-like)"/>
    <property type="match status" value="1"/>
</dbReference>
<dbReference type="Pfam" id="PF01636">
    <property type="entry name" value="APH"/>
    <property type="match status" value="1"/>
</dbReference>